<protein>
    <submittedName>
        <fullName evidence="2">Palmitoyltransferase</fullName>
    </submittedName>
</protein>
<evidence type="ECO:0000313" key="3">
    <source>
        <dbReference type="Proteomes" id="UP000595437"/>
    </source>
</evidence>
<reference evidence="3" key="1">
    <citation type="submission" date="2021-01" db="EMBL/GenBank/DDBJ databases">
        <title>Caligus Genome Assembly.</title>
        <authorList>
            <person name="Gallardo-Escarate C."/>
        </authorList>
    </citation>
    <scope>NUCLEOTIDE SEQUENCE [LARGE SCALE GENOMIC DNA]</scope>
</reference>
<dbReference type="EMBL" id="CP045899">
    <property type="protein sequence ID" value="QQP40712.1"/>
    <property type="molecule type" value="Genomic_DNA"/>
</dbReference>
<dbReference type="GO" id="GO:0016740">
    <property type="term" value="F:transferase activity"/>
    <property type="evidence" value="ECO:0007669"/>
    <property type="project" value="UniProtKB-KW"/>
</dbReference>
<organism evidence="2 3">
    <name type="scientific">Caligus rogercresseyi</name>
    <name type="common">Sea louse</name>
    <dbReference type="NCBI Taxonomy" id="217165"/>
    <lineage>
        <taxon>Eukaryota</taxon>
        <taxon>Metazoa</taxon>
        <taxon>Ecdysozoa</taxon>
        <taxon>Arthropoda</taxon>
        <taxon>Crustacea</taxon>
        <taxon>Multicrustacea</taxon>
        <taxon>Hexanauplia</taxon>
        <taxon>Copepoda</taxon>
        <taxon>Siphonostomatoida</taxon>
        <taxon>Caligidae</taxon>
        <taxon>Caligus</taxon>
    </lineage>
</organism>
<evidence type="ECO:0000256" key="1">
    <source>
        <dbReference type="SAM" id="MobiDB-lite"/>
    </source>
</evidence>
<feature type="region of interest" description="Disordered" evidence="1">
    <location>
        <begin position="1"/>
        <end position="56"/>
    </location>
</feature>
<feature type="compositionally biased region" description="Basic and acidic residues" evidence="1">
    <location>
        <begin position="24"/>
        <end position="56"/>
    </location>
</feature>
<proteinExistence type="predicted"/>
<feature type="compositionally biased region" description="Basic and acidic residues" evidence="1">
    <location>
        <begin position="1"/>
        <end position="14"/>
    </location>
</feature>
<name>A0A7T8GZJ8_CALRO</name>
<dbReference type="AlphaFoldDB" id="A0A7T8GZJ8"/>
<gene>
    <name evidence="2" type="ORF">FKW44_014854</name>
</gene>
<evidence type="ECO:0000313" key="2">
    <source>
        <dbReference type="EMBL" id="QQP40712.1"/>
    </source>
</evidence>
<accession>A0A7T8GZJ8</accession>
<sequence>MRISPLRDRMDRGKSLLAAISSKTARESPLSRRSKSPWERRKARGREPPEVRTVRQ</sequence>
<keyword evidence="3" id="KW-1185">Reference proteome</keyword>
<dbReference type="Proteomes" id="UP000595437">
    <property type="component" value="Chromosome 10"/>
</dbReference>
<keyword evidence="2" id="KW-0808">Transferase</keyword>